<dbReference type="InParanoid" id="A0A1Q3ATL2"/>
<evidence type="ECO:0000259" key="5">
    <source>
        <dbReference type="Pfam" id="PF00330"/>
    </source>
</evidence>
<keyword evidence="2" id="KW-0408">Iron</keyword>
<proteinExistence type="predicted"/>
<protein>
    <submittedName>
        <fullName evidence="6">Aconitase domain-containing protein</fullName>
    </submittedName>
</protein>
<dbReference type="Pfam" id="PF00330">
    <property type="entry name" value="Aconitase"/>
    <property type="match status" value="1"/>
</dbReference>
<sequence>MVNGEMPDYLLAKDLILQMEERMTLCNMVVEARGKNGVVPADSTTFKYLEDKTSVAYEPVYSDGQASFLSEYSFDMSKLEPLVAKPHSPDNCILAREYKDVKIGRVYIGSCIGGKTEDFIAAAKVFLTSVRTLYFHYLFFSLLNISSSQQLAYELLIYRHKN</sequence>
<accession>A0A1Q3ATL2</accession>
<evidence type="ECO:0000313" key="7">
    <source>
        <dbReference type="Proteomes" id="UP000187406"/>
    </source>
</evidence>
<gene>
    <name evidence="6" type="ORF">CFOL_v3_02620</name>
</gene>
<dbReference type="AlphaFoldDB" id="A0A1Q3ATL2"/>
<evidence type="ECO:0000256" key="3">
    <source>
        <dbReference type="ARBA" id="ARBA00023014"/>
    </source>
</evidence>
<dbReference type="InterPro" id="IPR001030">
    <property type="entry name" value="Acoase/IPM_deHydtase_lsu_aba"/>
</dbReference>
<dbReference type="InterPro" id="IPR015931">
    <property type="entry name" value="Acnase/IPM_dHydase_lsu_aba_1/3"/>
</dbReference>
<dbReference type="Proteomes" id="UP000187406">
    <property type="component" value="Unassembled WGS sequence"/>
</dbReference>
<dbReference type="PANTHER" id="PTHR43822:SF2">
    <property type="entry name" value="HOMOACONITASE, MITOCHONDRIAL"/>
    <property type="match status" value="1"/>
</dbReference>
<dbReference type="GO" id="GO:0016829">
    <property type="term" value="F:lyase activity"/>
    <property type="evidence" value="ECO:0007669"/>
    <property type="project" value="UniProtKB-KW"/>
</dbReference>
<reference evidence="7" key="1">
    <citation type="submission" date="2016-04" db="EMBL/GenBank/DDBJ databases">
        <title>Cephalotus genome sequencing.</title>
        <authorList>
            <person name="Fukushima K."/>
            <person name="Hasebe M."/>
            <person name="Fang X."/>
        </authorList>
    </citation>
    <scope>NUCLEOTIDE SEQUENCE [LARGE SCALE GENOMIC DNA]</scope>
    <source>
        <strain evidence="7">cv. St1</strain>
    </source>
</reference>
<dbReference type="GO" id="GO:0051536">
    <property type="term" value="F:iron-sulfur cluster binding"/>
    <property type="evidence" value="ECO:0007669"/>
    <property type="project" value="UniProtKB-KW"/>
</dbReference>
<name>A0A1Q3ATL2_CEPFO</name>
<feature type="domain" description="Aconitase/3-isopropylmalate dehydratase large subunit alpha/beta/alpha" evidence="5">
    <location>
        <begin position="17"/>
        <end position="93"/>
    </location>
</feature>
<evidence type="ECO:0000256" key="1">
    <source>
        <dbReference type="ARBA" id="ARBA00022723"/>
    </source>
</evidence>
<organism evidence="6 7">
    <name type="scientific">Cephalotus follicularis</name>
    <name type="common">Albany pitcher plant</name>
    <dbReference type="NCBI Taxonomy" id="3775"/>
    <lineage>
        <taxon>Eukaryota</taxon>
        <taxon>Viridiplantae</taxon>
        <taxon>Streptophyta</taxon>
        <taxon>Embryophyta</taxon>
        <taxon>Tracheophyta</taxon>
        <taxon>Spermatophyta</taxon>
        <taxon>Magnoliopsida</taxon>
        <taxon>eudicotyledons</taxon>
        <taxon>Gunneridae</taxon>
        <taxon>Pentapetalae</taxon>
        <taxon>rosids</taxon>
        <taxon>fabids</taxon>
        <taxon>Oxalidales</taxon>
        <taxon>Cephalotaceae</taxon>
        <taxon>Cephalotus</taxon>
    </lineage>
</organism>
<dbReference type="GO" id="GO:0046872">
    <property type="term" value="F:metal ion binding"/>
    <property type="evidence" value="ECO:0007669"/>
    <property type="project" value="UniProtKB-KW"/>
</dbReference>
<dbReference type="OrthoDB" id="1602383at2759"/>
<evidence type="ECO:0000256" key="4">
    <source>
        <dbReference type="ARBA" id="ARBA00023239"/>
    </source>
</evidence>
<dbReference type="STRING" id="3775.A0A1Q3ATL2"/>
<dbReference type="Gene3D" id="3.30.499.10">
    <property type="entry name" value="Aconitase, domain 3"/>
    <property type="match status" value="2"/>
</dbReference>
<dbReference type="InterPro" id="IPR050067">
    <property type="entry name" value="IPM_dehydratase_rel_enz"/>
</dbReference>
<dbReference type="EMBL" id="BDDD01000096">
    <property type="protein sequence ID" value="GAV59087.1"/>
    <property type="molecule type" value="Genomic_DNA"/>
</dbReference>
<evidence type="ECO:0000256" key="2">
    <source>
        <dbReference type="ARBA" id="ARBA00023004"/>
    </source>
</evidence>
<dbReference type="SUPFAM" id="SSF53732">
    <property type="entry name" value="Aconitase iron-sulfur domain"/>
    <property type="match status" value="1"/>
</dbReference>
<keyword evidence="1" id="KW-0479">Metal-binding</keyword>
<comment type="caution">
    <text evidence="6">The sequence shown here is derived from an EMBL/GenBank/DDBJ whole genome shotgun (WGS) entry which is preliminary data.</text>
</comment>
<keyword evidence="4" id="KW-0456">Lyase</keyword>
<evidence type="ECO:0000313" key="6">
    <source>
        <dbReference type="EMBL" id="GAV59087.1"/>
    </source>
</evidence>
<dbReference type="GO" id="GO:0043436">
    <property type="term" value="P:oxoacid metabolic process"/>
    <property type="evidence" value="ECO:0007669"/>
    <property type="project" value="UniProtKB-ARBA"/>
</dbReference>
<keyword evidence="7" id="KW-1185">Reference proteome</keyword>
<dbReference type="InterPro" id="IPR036008">
    <property type="entry name" value="Aconitase_4Fe-4S_dom"/>
</dbReference>
<dbReference type="PANTHER" id="PTHR43822">
    <property type="entry name" value="HOMOACONITASE, MITOCHONDRIAL-RELATED"/>
    <property type="match status" value="1"/>
</dbReference>
<keyword evidence="3" id="KW-0411">Iron-sulfur</keyword>